<dbReference type="SUPFAM" id="SSF48452">
    <property type="entry name" value="TPR-like"/>
    <property type="match status" value="1"/>
</dbReference>
<organism evidence="1 2">
    <name type="scientific">Winogradskyella pulchriflava</name>
    <dbReference type="NCBI Taxonomy" id="1110688"/>
    <lineage>
        <taxon>Bacteria</taxon>
        <taxon>Pseudomonadati</taxon>
        <taxon>Bacteroidota</taxon>
        <taxon>Flavobacteriia</taxon>
        <taxon>Flavobacteriales</taxon>
        <taxon>Flavobacteriaceae</taxon>
        <taxon>Winogradskyella</taxon>
    </lineage>
</organism>
<comment type="caution">
    <text evidence="1">The sequence shown here is derived from an EMBL/GenBank/DDBJ whole genome shotgun (WGS) entry which is preliminary data.</text>
</comment>
<dbReference type="EMBL" id="JBHLTQ010000001">
    <property type="protein sequence ID" value="MFC0603290.1"/>
    <property type="molecule type" value="Genomic_DNA"/>
</dbReference>
<dbReference type="InterPro" id="IPR011990">
    <property type="entry name" value="TPR-like_helical_dom_sf"/>
</dbReference>
<dbReference type="Pfam" id="PF13181">
    <property type="entry name" value="TPR_8"/>
    <property type="match status" value="1"/>
</dbReference>
<dbReference type="Proteomes" id="UP001589832">
    <property type="component" value="Unassembled WGS sequence"/>
</dbReference>
<evidence type="ECO:0000313" key="1">
    <source>
        <dbReference type="EMBL" id="MFC0603290.1"/>
    </source>
</evidence>
<accession>A0ABV6Q4U3</accession>
<dbReference type="RefSeq" id="WP_386058845.1">
    <property type="nucleotide sequence ID" value="NZ_JBHLTQ010000001.1"/>
</dbReference>
<gene>
    <name evidence="1" type="ORF">ACFFGA_01905</name>
</gene>
<dbReference type="Gene3D" id="1.25.40.10">
    <property type="entry name" value="Tetratricopeptide repeat domain"/>
    <property type="match status" value="1"/>
</dbReference>
<reference evidence="1 2" key="1">
    <citation type="submission" date="2024-09" db="EMBL/GenBank/DDBJ databases">
        <authorList>
            <person name="Sun Q."/>
            <person name="Mori K."/>
        </authorList>
    </citation>
    <scope>NUCLEOTIDE SEQUENCE [LARGE SCALE GENOMIC DNA]</scope>
    <source>
        <strain evidence="1 2">NCAIM B.02481</strain>
    </source>
</reference>
<evidence type="ECO:0000313" key="2">
    <source>
        <dbReference type="Proteomes" id="UP001589832"/>
    </source>
</evidence>
<proteinExistence type="predicted"/>
<protein>
    <submittedName>
        <fullName evidence="1">Tetratricopeptide repeat protein</fullName>
    </submittedName>
</protein>
<dbReference type="InterPro" id="IPR019734">
    <property type="entry name" value="TPR_rpt"/>
</dbReference>
<keyword evidence="2" id="KW-1185">Reference proteome</keyword>
<sequence>MENNLHNIHLFRAIEAYPWELERAVEALNYALSYDPENVKALHLMAKVHYEQLGDNETAKKYFETALASRLDIPDVYPDYIRLLINNHDFKEAQKLIDFAKTVKGIDRAGIALTQGQLYESIAKYEDAEKVLKDAKQLALNDDFISFVDTILSRVKKKRKIQTNENRIIENQAKKEAETEAKNSWFQNRLNNLL</sequence>
<name>A0ABV6Q4U3_9FLAO</name>